<evidence type="ECO:0000256" key="1">
    <source>
        <dbReference type="SAM" id="MobiDB-lite"/>
    </source>
</evidence>
<evidence type="ECO:0000313" key="2">
    <source>
        <dbReference type="EMBL" id="GBN89637.1"/>
    </source>
</evidence>
<reference evidence="2 3" key="1">
    <citation type="journal article" date="2019" name="Sci. Rep.">
        <title>Orb-weaving spider Araneus ventricosus genome elucidates the spidroin gene catalogue.</title>
        <authorList>
            <person name="Kono N."/>
            <person name="Nakamura H."/>
            <person name="Ohtoshi R."/>
            <person name="Moran D.A.P."/>
            <person name="Shinohara A."/>
            <person name="Yoshida Y."/>
            <person name="Fujiwara M."/>
            <person name="Mori M."/>
            <person name="Tomita M."/>
            <person name="Arakawa K."/>
        </authorList>
    </citation>
    <scope>NUCLEOTIDE SEQUENCE [LARGE SCALE GENOMIC DNA]</scope>
</reference>
<organism evidence="2 3">
    <name type="scientific">Araneus ventricosus</name>
    <name type="common">Orbweaver spider</name>
    <name type="synonym">Epeira ventricosa</name>
    <dbReference type="NCBI Taxonomy" id="182803"/>
    <lineage>
        <taxon>Eukaryota</taxon>
        <taxon>Metazoa</taxon>
        <taxon>Ecdysozoa</taxon>
        <taxon>Arthropoda</taxon>
        <taxon>Chelicerata</taxon>
        <taxon>Arachnida</taxon>
        <taxon>Araneae</taxon>
        <taxon>Araneomorphae</taxon>
        <taxon>Entelegynae</taxon>
        <taxon>Araneoidea</taxon>
        <taxon>Araneidae</taxon>
        <taxon>Araneus</taxon>
    </lineage>
</organism>
<protein>
    <submittedName>
        <fullName evidence="2">Uncharacterized protein</fullName>
    </submittedName>
</protein>
<feature type="compositionally biased region" description="Polar residues" evidence="1">
    <location>
        <begin position="1"/>
        <end position="10"/>
    </location>
</feature>
<dbReference type="EMBL" id="BGPR01022897">
    <property type="protein sequence ID" value="GBN89637.1"/>
    <property type="molecule type" value="Genomic_DNA"/>
</dbReference>
<evidence type="ECO:0000313" key="3">
    <source>
        <dbReference type="Proteomes" id="UP000499080"/>
    </source>
</evidence>
<dbReference type="Proteomes" id="UP000499080">
    <property type="component" value="Unassembled WGS sequence"/>
</dbReference>
<keyword evidence="3" id="KW-1185">Reference proteome</keyword>
<gene>
    <name evidence="2" type="ORF">AVEN_51571_1</name>
</gene>
<name>A0A4Y2SNA2_ARAVE</name>
<dbReference type="AlphaFoldDB" id="A0A4Y2SNA2"/>
<sequence>MTPELTSPLQASARKPSVAKRPLERGLTAQVSSSSSDHGSKLRGPSPNIPLVASKWDAKLTKPSFRATPARGRRLGNDVRFDVHQTHIQGGSWPVCGAGSIFPIQVESGFYPGALRPRSRDLTTKSPWPSYNITKTTGSL</sequence>
<accession>A0A4Y2SNA2</accession>
<proteinExistence type="predicted"/>
<comment type="caution">
    <text evidence="2">The sequence shown here is derived from an EMBL/GenBank/DDBJ whole genome shotgun (WGS) entry which is preliminary data.</text>
</comment>
<feature type="region of interest" description="Disordered" evidence="1">
    <location>
        <begin position="1"/>
        <end position="48"/>
    </location>
</feature>